<sequence>MSVFDLFRGFFGVPGGQYRGDGRRDPFFDGMTHDDDDDDDDDAYQEDGFPQDGYCGDQREPFDNALRFGFSFGPNGMRIDEPPLFGHVLRGMEEIFSHLSRFEEQHGTEYNLPPFPGSDNNGQRSSSGNALRDSMLKSQEDAIHRHRAPAVPPRDEDTPSLPSSPFHGWSPFPKFNDIWTQGPKGRPEGRREDGDLDSAVSSGGLDKILTPRPSETPSQPRSRSYFQSVIVSKVVKPDGSVEERRTVRDGQGNEETTVTRSGAQGSPAAPTKGDGPLGPGGGQLFSDLRDDGSMFPRFFGGFK</sequence>
<feature type="region of interest" description="Disordered" evidence="2">
    <location>
        <begin position="21"/>
        <end position="60"/>
    </location>
</feature>
<feature type="region of interest" description="Disordered" evidence="2">
    <location>
        <begin position="107"/>
        <end position="131"/>
    </location>
</feature>
<feature type="compositionally biased region" description="Acidic residues" evidence="2">
    <location>
        <begin position="34"/>
        <end position="45"/>
    </location>
</feature>
<protein>
    <submittedName>
        <fullName evidence="3">HCLS1 associated protein X-1</fullName>
    </submittedName>
</protein>
<keyword evidence="4" id="KW-1185">Reference proteome</keyword>
<organism evidence="3 4">
    <name type="scientific">Gadus morhua</name>
    <name type="common">Atlantic cod</name>
    <dbReference type="NCBI Taxonomy" id="8049"/>
    <lineage>
        <taxon>Eukaryota</taxon>
        <taxon>Metazoa</taxon>
        <taxon>Chordata</taxon>
        <taxon>Craniata</taxon>
        <taxon>Vertebrata</taxon>
        <taxon>Euteleostomi</taxon>
        <taxon>Actinopterygii</taxon>
        <taxon>Neopterygii</taxon>
        <taxon>Teleostei</taxon>
        <taxon>Neoteleostei</taxon>
        <taxon>Acanthomorphata</taxon>
        <taxon>Zeiogadaria</taxon>
        <taxon>Gadariae</taxon>
        <taxon>Gadiformes</taxon>
        <taxon>Gadoidei</taxon>
        <taxon>Gadidae</taxon>
        <taxon>Gadus</taxon>
    </lineage>
</organism>
<feature type="compositionally biased region" description="Basic and acidic residues" evidence="2">
    <location>
        <begin position="235"/>
        <end position="248"/>
    </location>
</feature>
<dbReference type="PIRSF" id="PIRSF037634">
    <property type="entry name" value="HS1-associating_X-1"/>
    <property type="match status" value="1"/>
</dbReference>
<dbReference type="GO" id="GO:0005739">
    <property type="term" value="C:mitochondrion"/>
    <property type="evidence" value="ECO:0007669"/>
    <property type="project" value="TreeGrafter"/>
</dbReference>
<evidence type="ECO:0000256" key="2">
    <source>
        <dbReference type="SAM" id="MobiDB-lite"/>
    </source>
</evidence>
<dbReference type="Proteomes" id="UP000694546">
    <property type="component" value="Chromosome 22"/>
</dbReference>
<dbReference type="GO" id="GO:0030833">
    <property type="term" value="P:regulation of actin filament polymerization"/>
    <property type="evidence" value="ECO:0007669"/>
    <property type="project" value="TreeGrafter"/>
</dbReference>
<name>A0A8C5C417_GADMO</name>
<gene>
    <name evidence="3" type="primary">HAX1</name>
</gene>
<dbReference type="GO" id="GO:0016324">
    <property type="term" value="C:apical plasma membrane"/>
    <property type="evidence" value="ECO:0007669"/>
    <property type="project" value="TreeGrafter"/>
</dbReference>
<feature type="compositionally biased region" description="Polar residues" evidence="2">
    <location>
        <begin position="118"/>
        <end position="129"/>
    </location>
</feature>
<dbReference type="GO" id="GO:0030223">
    <property type="term" value="P:neutrophil differentiation"/>
    <property type="evidence" value="ECO:0007669"/>
    <property type="project" value="Ensembl"/>
</dbReference>
<feature type="compositionally biased region" description="Basic and acidic residues" evidence="2">
    <location>
        <begin position="21"/>
        <end position="33"/>
    </location>
</feature>
<dbReference type="GO" id="GO:0016529">
    <property type="term" value="C:sarcoplasmic reticulum"/>
    <property type="evidence" value="ECO:0007669"/>
    <property type="project" value="TreeGrafter"/>
</dbReference>
<dbReference type="PANTHER" id="PTHR14938">
    <property type="entry name" value="HCLS1-ASSOCIATED PROTEIN X-1"/>
    <property type="match status" value="1"/>
</dbReference>
<accession>A0A8C5C417</accession>
<dbReference type="OMA" id="SKFNDIW"/>
<reference evidence="3" key="1">
    <citation type="submission" date="2025-08" db="UniProtKB">
        <authorList>
            <consortium name="Ensembl"/>
        </authorList>
    </citation>
    <scope>IDENTIFICATION</scope>
</reference>
<dbReference type="CTD" id="10456"/>
<dbReference type="GO" id="GO:0043066">
    <property type="term" value="P:negative regulation of apoptotic process"/>
    <property type="evidence" value="ECO:0007669"/>
    <property type="project" value="InterPro"/>
</dbReference>
<dbReference type="GeneTree" id="ENSGT00390000018324"/>
<dbReference type="GO" id="GO:0015629">
    <property type="term" value="C:actin cytoskeleton"/>
    <property type="evidence" value="ECO:0007669"/>
    <property type="project" value="TreeGrafter"/>
</dbReference>
<reference evidence="3" key="2">
    <citation type="submission" date="2025-09" db="UniProtKB">
        <authorList>
            <consortium name="Ensembl"/>
        </authorList>
    </citation>
    <scope>IDENTIFICATION</scope>
</reference>
<dbReference type="PANTHER" id="PTHR14938:SF2">
    <property type="entry name" value="HCLS1-ASSOCIATED PROTEIN X-1"/>
    <property type="match status" value="1"/>
</dbReference>
<dbReference type="AlphaFoldDB" id="A0A8C5C417"/>
<evidence type="ECO:0000313" key="4">
    <source>
        <dbReference type="Proteomes" id="UP000694546"/>
    </source>
</evidence>
<dbReference type="KEGG" id="gmh:115535526"/>
<dbReference type="GO" id="GO:0030136">
    <property type="term" value="C:clathrin-coated vesicle"/>
    <property type="evidence" value="ECO:0007669"/>
    <property type="project" value="TreeGrafter"/>
</dbReference>
<evidence type="ECO:0000256" key="1">
    <source>
        <dbReference type="PIRSR" id="PIRSR037634-1"/>
    </source>
</evidence>
<feature type="region of interest" description="Disordered" evidence="2">
    <location>
        <begin position="146"/>
        <end position="293"/>
    </location>
</feature>
<dbReference type="Ensembl" id="ENSGMOT00000024652.1">
    <property type="protein sequence ID" value="ENSGMOP00000055094.1"/>
    <property type="gene ID" value="ENSGMOG00000010798.2"/>
</dbReference>
<proteinExistence type="predicted"/>
<feature type="site" description="Cleavage; by caspase-3" evidence="1">
    <location>
        <begin position="133"/>
        <end position="134"/>
    </location>
</feature>
<feature type="compositionally biased region" description="Polar residues" evidence="2">
    <location>
        <begin position="253"/>
        <end position="264"/>
    </location>
</feature>
<evidence type="ECO:0000313" key="3">
    <source>
        <dbReference type="Ensembl" id="ENSGMOP00000055094.1"/>
    </source>
</evidence>
<dbReference type="InterPro" id="IPR017248">
    <property type="entry name" value="HAX-1"/>
</dbReference>
<feature type="compositionally biased region" description="Polar residues" evidence="2">
    <location>
        <begin position="213"/>
        <end position="230"/>
    </location>
</feature>